<dbReference type="InterPro" id="IPR003615">
    <property type="entry name" value="HNH_nuc"/>
</dbReference>
<proteinExistence type="predicted"/>
<protein>
    <submittedName>
        <fullName evidence="3">HNH endonuclease</fullName>
    </submittedName>
</protein>
<evidence type="ECO:0000259" key="2">
    <source>
        <dbReference type="SMART" id="SM00507"/>
    </source>
</evidence>
<evidence type="ECO:0000256" key="1">
    <source>
        <dbReference type="SAM" id="MobiDB-lite"/>
    </source>
</evidence>
<evidence type="ECO:0000313" key="4">
    <source>
        <dbReference type="Proteomes" id="UP000515933"/>
    </source>
</evidence>
<feature type="region of interest" description="Disordered" evidence="1">
    <location>
        <begin position="67"/>
        <end position="92"/>
    </location>
</feature>
<sequence length="92" mass="10514">MMAWSGWQGDRTPGWMVRAVRARLFCEHCGAAGARQVDHVVNRAEGGRNVMSNLQLLCDDCHDRKTKAEQKRGRRRYSRRGKYDPGGHPAYL</sequence>
<dbReference type="GO" id="GO:0004519">
    <property type="term" value="F:endonuclease activity"/>
    <property type="evidence" value="ECO:0007669"/>
    <property type="project" value="UniProtKB-KW"/>
</dbReference>
<keyword evidence="3" id="KW-0378">Hydrolase</keyword>
<reference evidence="3 4" key="1">
    <citation type="submission" date="2020-07" db="EMBL/GenBank/DDBJ databases">
        <authorList>
            <person name="Smith Caldas M."/>
            <person name="Herren C.D."/>
            <person name="Brooke G.M."/>
            <person name="Cabrera L.J."/>
            <person name="Caudill C."/>
            <person name="Ewell K.O."/>
            <person name="Haas C.L."/>
            <person name="Shapland G.L."/>
            <person name="Sitek C.J."/>
            <person name="Thompson J.S."/>
            <person name="Gurney S.M.R."/>
            <person name="Garlena R.A."/>
            <person name="Russell D.A."/>
            <person name="Pope W.H."/>
            <person name="Jacobs-Sera D."/>
            <person name="Hatfull G.F."/>
        </authorList>
    </citation>
    <scope>NUCLEOTIDE SEQUENCE [LARGE SCALE GENOMIC DNA]</scope>
</reference>
<dbReference type="EMBL" id="MT776809">
    <property type="protein sequence ID" value="QNJ59501.1"/>
    <property type="molecule type" value="Genomic_DNA"/>
</dbReference>
<dbReference type="InterPro" id="IPR002711">
    <property type="entry name" value="HNH"/>
</dbReference>
<dbReference type="GO" id="GO:0008270">
    <property type="term" value="F:zinc ion binding"/>
    <property type="evidence" value="ECO:0007669"/>
    <property type="project" value="InterPro"/>
</dbReference>
<dbReference type="Proteomes" id="UP000515933">
    <property type="component" value="Segment"/>
</dbReference>
<keyword evidence="3" id="KW-0540">Nuclease</keyword>
<name>A0A7G8LQH9_9CAUD</name>
<organism evidence="3 4">
    <name type="scientific">Gordonia phage Buttrmlkdreams</name>
    <dbReference type="NCBI Taxonomy" id="2762390"/>
    <lineage>
        <taxon>Viruses</taxon>
        <taxon>Duplodnaviria</taxon>
        <taxon>Heunggongvirae</taxon>
        <taxon>Uroviricota</taxon>
        <taxon>Caudoviricetes</taxon>
        <taxon>Emalynvirus</taxon>
        <taxon>Emalynvirus troje</taxon>
    </lineage>
</organism>
<dbReference type="GO" id="GO:0003676">
    <property type="term" value="F:nucleic acid binding"/>
    <property type="evidence" value="ECO:0007669"/>
    <property type="project" value="InterPro"/>
</dbReference>
<feature type="domain" description="HNH nuclease" evidence="2">
    <location>
        <begin position="15"/>
        <end position="63"/>
    </location>
</feature>
<keyword evidence="3" id="KW-0255">Endonuclease</keyword>
<dbReference type="Gene3D" id="1.10.30.50">
    <property type="match status" value="1"/>
</dbReference>
<accession>A0A7G8LQH9</accession>
<dbReference type="Pfam" id="PF01844">
    <property type="entry name" value="HNH"/>
    <property type="match status" value="1"/>
</dbReference>
<dbReference type="CDD" id="cd00085">
    <property type="entry name" value="HNHc"/>
    <property type="match status" value="1"/>
</dbReference>
<dbReference type="SMART" id="SM00507">
    <property type="entry name" value="HNHc"/>
    <property type="match status" value="1"/>
</dbReference>
<evidence type="ECO:0000313" key="3">
    <source>
        <dbReference type="EMBL" id="QNJ59501.1"/>
    </source>
</evidence>
<gene>
    <name evidence="3" type="primary">71</name>
    <name evidence="3" type="ORF">SEA_BUTTRMLKDREAMS_71</name>
</gene>